<comment type="caution">
    <text evidence="1">The sequence shown here is derived from an EMBL/GenBank/DDBJ whole genome shotgun (WGS) entry which is preliminary data.</text>
</comment>
<evidence type="ECO:0000313" key="1">
    <source>
        <dbReference type="EMBL" id="KAK1848728.1"/>
    </source>
</evidence>
<accession>A0AAD9AIJ6</accession>
<dbReference type="AlphaFoldDB" id="A0AAD9AIJ6"/>
<reference evidence="1" key="1">
    <citation type="submission" date="2023-01" db="EMBL/GenBank/DDBJ databases">
        <title>Colletotrichum chrysophilum M932 genome sequence.</title>
        <authorList>
            <person name="Baroncelli R."/>
        </authorList>
    </citation>
    <scope>NUCLEOTIDE SEQUENCE</scope>
    <source>
        <strain evidence="1">M932</strain>
    </source>
</reference>
<evidence type="ECO:0000313" key="2">
    <source>
        <dbReference type="Proteomes" id="UP001243330"/>
    </source>
</evidence>
<organism evidence="1 2">
    <name type="scientific">Colletotrichum chrysophilum</name>
    <dbReference type="NCBI Taxonomy" id="1836956"/>
    <lineage>
        <taxon>Eukaryota</taxon>
        <taxon>Fungi</taxon>
        <taxon>Dikarya</taxon>
        <taxon>Ascomycota</taxon>
        <taxon>Pezizomycotina</taxon>
        <taxon>Sordariomycetes</taxon>
        <taxon>Hypocreomycetidae</taxon>
        <taxon>Glomerellales</taxon>
        <taxon>Glomerellaceae</taxon>
        <taxon>Colletotrichum</taxon>
        <taxon>Colletotrichum gloeosporioides species complex</taxon>
    </lineage>
</organism>
<name>A0AAD9AIJ6_9PEZI</name>
<dbReference type="EMBL" id="JAQOWY010000163">
    <property type="protein sequence ID" value="KAK1848728.1"/>
    <property type="molecule type" value="Genomic_DNA"/>
</dbReference>
<proteinExistence type="predicted"/>
<sequence>MLLAAGCYLSYFTRSTCCRGRYFAAASRAFSPPTQVAHCCLRACFPTCNSHLGALPFPSLPTCPPAPAPAPSLPPLPPLPIFYPPLPFPISPLHIRGTSQPIPLFSLSRLSCSWSFNPVATIPSSHRPPNG</sequence>
<gene>
    <name evidence="1" type="ORF">CCHR01_08633</name>
</gene>
<keyword evidence="2" id="KW-1185">Reference proteome</keyword>
<dbReference type="Proteomes" id="UP001243330">
    <property type="component" value="Unassembled WGS sequence"/>
</dbReference>
<protein>
    <submittedName>
        <fullName evidence="1">Uncharacterized protein</fullName>
    </submittedName>
</protein>